<evidence type="ECO:0000256" key="2">
    <source>
        <dbReference type="SAM" id="SignalP"/>
    </source>
</evidence>
<dbReference type="InterPro" id="IPR018728">
    <property type="entry name" value="DUF2268"/>
</dbReference>
<dbReference type="AlphaFoldDB" id="A0AAC9IXY9"/>
<dbReference type="EMBL" id="CP017962">
    <property type="protein sequence ID" value="APC47702.1"/>
    <property type="molecule type" value="Genomic_DNA"/>
</dbReference>
<dbReference type="RefSeq" id="WP_071648579.1">
    <property type="nucleotide sequence ID" value="NZ_CP017962.1"/>
</dbReference>
<accession>A0AAC9IXY9</accession>
<protein>
    <recommendedName>
        <fullName evidence="3">DUF2268 domain-containing protein</fullName>
    </recommendedName>
</protein>
<dbReference type="Pfam" id="PF10026">
    <property type="entry name" value="DUF2268"/>
    <property type="match status" value="1"/>
</dbReference>
<feature type="region of interest" description="Disordered" evidence="1">
    <location>
        <begin position="24"/>
        <end position="50"/>
    </location>
</feature>
<evidence type="ECO:0000259" key="3">
    <source>
        <dbReference type="Pfam" id="PF10026"/>
    </source>
</evidence>
<dbReference type="KEGG" id="vhl:BME96_05755"/>
<evidence type="ECO:0000256" key="1">
    <source>
        <dbReference type="SAM" id="MobiDB-lite"/>
    </source>
</evidence>
<gene>
    <name evidence="4" type="ORF">BME96_05755</name>
</gene>
<evidence type="ECO:0000313" key="5">
    <source>
        <dbReference type="Proteomes" id="UP000182945"/>
    </source>
</evidence>
<dbReference type="Proteomes" id="UP000182945">
    <property type="component" value="Chromosome"/>
</dbReference>
<evidence type="ECO:0000313" key="4">
    <source>
        <dbReference type="EMBL" id="APC47702.1"/>
    </source>
</evidence>
<dbReference type="PROSITE" id="PS51257">
    <property type="entry name" value="PROKAR_LIPOPROTEIN"/>
    <property type="match status" value="1"/>
</dbReference>
<name>A0AAC9IXY9_VIRHA</name>
<feature type="domain" description="DUF2268" evidence="3">
    <location>
        <begin position="140"/>
        <end position="331"/>
    </location>
</feature>
<keyword evidence="2" id="KW-0732">Signal</keyword>
<organism evidence="4 5">
    <name type="scientific">Virgibacillus halodenitrificans</name>
    <name type="common">Bacillus halodenitrificans</name>
    <dbReference type="NCBI Taxonomy" id="1482"/>
    <lineage>
        <taxon>Bacteria</taxon>
        <taxon>Bacillati</taxon>
        <taxon>Bacillota</taxon>
        <taxon>Bacilli</taxon>
        <taxon>Bacillales</taxon>
        <taxon>Bacillaceae</taxon>
        <taxon>Virgibacillus</taxon>
    </lineage>
</organism>
<proteinExistence type="predicted"/>
<feature type="chain" id="PRO_5041905026" description="DUF2268 domain-containing protein" evidence="2">
    <location>
        <begin position="20"/>
        <end position="339"/>
    </location>
</feature>
<sequence>MKKLTFLLLLILIALTACSYDSANPASSQDNDKKAAEQSAHSSATEADTTKEEVPSSFSFTYKGQKFEVVYYYKSFLEYIEKAEEQPENLNGTYIETIINPIAEERGVRLSKVWGFGTPTQLEILEKYLKSLIDNQDTIHKVITDSLKKSANELQPGADKYVYVFPANPEDNHVMETMEGVAASAWSENFFAIQIAPPYFEEKSLKQAVAHEYHHTVFFENNELGYSLLESVLIEGKADTFAKIIYPDIQMPWSDFSSEENESKTWKVLKENMTSAMPSIQDDFFLGNTSKGLPQWANYKIGNKIMESFIDENPNITIGDWTDMPANEILEKSKYAEKH</sequence>
<reference evidence="4 5" key="1">
    <citation type="submission" date="2016-11" db="EMBL/GenBank/DDBJ databases">
        <title>Complete genome sequencing of Virgibacillus halodenitrificans PDB-F2.</title>
        <authorList>
            <person name="Sun Z."/>
            <person name="Zhou Y."/>
            <person name="Li H."/>
        </authorList>
    </citation>
    <scope>NUCLEOTIDE SEQUENCE [LARGE SCALE GENOMIC DNA]</scope>
    <source>
        <strain evidence="4 5">PDB-F2</strain>
    </source>
</reference>
<dbReference type="GeneID" id="71513886"/>
<feature type="signal peptide" evidence="2">
    <location>
        <begin position="1"/>
        <end position="19"/>
    </location>
</feature>